<organism evidence="3 4">
    <name type="scientific">Cupriavidus numazuensis</name>
    <dbReference type="NCBI Taxonomy" id="221992"/>
    <lineage>
        <taxon>Bacteria</taxon>
        <taxon>Pseudomonadati</taxon>
        <taxon>Pseudomonadota</taxon>
        <taxon>Betaproteobacteria</taxon>
        <taxon>Burkholderiales</taxon>
        <taxon>Burkholderiaceae</taxon>
        <taxon>Cupriavidus</taxon>
    </lineage>
</organism>
<feature type="signal peptide" evidence="2">
    <location>
        <begin position="1"/>
        <end position="24"/>
    </location>
</feature>
<feature type="region of interest" description="Disordered" evidence="1">
    <location>
        <begin position="66"/>
        <end position="99"/>
    </location>
</feature>
<name>A0ABN7PQV4_9BURK</name>
<reference evidence="3 4" key="1">
    <citation type="submission" date="2021-03" db="EMBL/GenBank/DDBJ databases">
        <authorList>
            <person name="Peeters C."/>
        </authorList>
    </citation>
    <scope>NUCLEOTIDE SEQUENCE [LARGE SCALE GENOMIC DNA]</scope>
    <source>
        <strain evidence="3 4">LMG 26411</strain>
    </source>
</reference>
<feature type="chain" id="PRO_5045353319" evidence="2">
    <location>
        <begin position="25"/>
        <end position="134"/>
    </location>
</feature>
<evidence type="ECO:0000313" key="3">
    <source>
        <dbReference type="EMBL" id="CAG2131872.1"/>
    </source>
</evidence>
<feature type="compositionally biased region" description="Basic and acidic residues" evidence="1">
    <location>
        <begin position="75"/>
        <end position="93"/>
    </location>
</feature>
<comment type="caution">
    <text evidence="3">The sequence shown here is derived from an EMBL/GenBank/DDBJ whole genome shotgun (WGS) entry which is preliminary data.</text>
</comment>
<accession>A0ABN7PQV4</accession>
<gene>
    <name evidence="3" type="ORF">LMG26411_00498</name>
</gene>
<dbReference type="Proteomes" id="UP000672657">
    <property type="component" value="Unassembled WGS sequence"/>
</dbReference>
<evidence type="ECO:0000256" key="2">
    <source>
        <dbReference type="SAM" id="SignalP"/>
    </source>
</evidence>
<keyword evidence="4" id="KW-1185">Reference proteome</keyword>
<evidence type="ECO:0000256" key="1">
    <source>
        <dbReference type="SAM" id="MobiDB-lite"/>
    </source>
</evidence>
<dbReference type="EMBL" id="CAJPVI010000002">
    <property type="protein sequence ID" value="CAG2131872.1"/>
    <property type="molecule type" value="Genomic_DNA"/>
</dbReference>
<sequence length="134" mass="13830">MKRLPIRFFLLCLPLLALSGPTQAASRAPACAAVQAAGLSLAERHAAAKASAEAALDPAQQCADGAVRVMAGPDSDGRPLQLHERRDEADDKPVQSSGLPELPVSALAHYARAAAMVSPATTFAGPFSGFPFLP</sequence>
<dbReference type="RefSeq" id="WP_211951727.1">
    <property type="nucleotide sequence ID" value="NZ_CAJPVI010000002.1"/>
</dbReference>
<keyword evidence="2" id="KW-0732">Signal</keyword>
<evidence type="ECO:0000313" key="4">
    <source>
        <dbReference type="Proteomes" id="UP000672657"/>
    </source>
</evidence>
<protein>
    <submittedName>
        <fullName evidence="3">Uncharacterized protein</fullName>
    </submittedName>
</protein>
<proteinExistence type="predicted"/>